<proteinExistence type="predicted"/>
<accession>A0A8A4TIK5</accession>
<reference evidence="1" key="1">
    <citation type="submission" date="2021-03" db="EMBL/GenBank/DDBJ databases">
        <title>Acanthopleuribacteraceae sp. M133.</title>
        <authorList>
            <person name="Wang G."/>
        </authorList>
    </citation>
    <scope>NUCLEOTIDE SEQUENCE</scope>
    <source>
        <strain evidence="1">M133</strain>
    </source>
</reference>
<dbReference type="AlphaFoldDB" id="A0A8A4TIK5"/>
<keyword evidence="2" id="KW-1185">Reference proteome</keyword>
<protein>
    <submittedName>
        <fullName evidence="1">Uncharacterized protein</fullName>
    </submittedName>
</protein>
<sequence length="144" mass="16116">MTTTTSVQTTSEDSMTKLTWAYKDFSHDHISEVIKEVTNFLLKLSPAQASKAKVAICDKKDGNARGIVYYVSNGDISNISAFLTNWTDADEYSDKDYIQLYRFGLDTINGLDNDQALSCHVGFTNRKDGKAHLCVWYGQNLEGN</sequence>
<organism evidence="1 2">
    <name type="scientific">Sulfidibacter corallicola</name>
    <dbReference type="NCBI Taxonomy" id="2818388"/>
    <lineage>
        <taxon>Bacteria</taxon>
        <taxon>Pseudomonadati</taxon>
        <taxon>Acidobacteriota</taxon>
        <taxon>Holophagae</taxon>
        <taxon>Acanthopleuribacterales</taxon>
        <taxon>Acanthopleuribacteraceae</taxon>
        <taxon>Sulfidibacter</taxon>
    </lineage>
</organism>
<evidence type="ECO:0000313" key="2">
    <source>
        <dbReference type="Proteomes" id="UP000663929"/>
    </source>
</evidence>
<gene>
    <name evidence="1" type="ORF">J3U87_24125</name>
</gene>
<evidence type="ECO:0000313" key="1">
    <source>
        <dbReference type="EMBL" id="QTD48681.1"/>
    </source>
</evidence>
<name>A0A8A4TIK5_SULCO</name>
<dbReference type="RefSeq" id="WP_237378332.1">
    <property type="nucleotide sequence ID" value="NZ_CP071793.1"/>
</dbReference>
<dbReference type="KEGG" id="scor:J3U87_24125"/>
<dbReference type="EMBL" id="CP071793">
    <property type="protein sequence ID" value="QTD48681.1"/>
    <property type="molecule type" value="Genomic_DNA"/>
</dbReference>
<dbReference type="Proteomes" id="UP000663929">
    <property type="component" value="Chromosome"/>
</dbReference>